<name>A0ABR3D4Q4_NEUIN</name>
<evidence type="ECO:0008006" key="4">
    <source>
        <dbReference type="Google" id="ProtNLM"/>
    </source>
</evidence>
<protein>
    <recommendedName>
        <fullName evidence="4">Secreted protein</fullName>
    </recommendedName>
</protein>
<dbReference type="EMBL" id="JAVLET010000009">
    <property type="protein sequence ID" value="KAL0467675.1"/>
    <property type="molecule type" value="Genomic_DNA"/>
</dbReference>
<dbReference type="Proteomes" id="UP001451303">
    <property type="component" value="Unassembled WGS sequence"/>
</dbReference>
<accession>A0ABR3D4Q4</accession>
<keyword evidence="1" id="KW-0472">Membrane</keyword>
<sequence length="84" mass="9142">MHSLSIPISGLTPSIHPFTYPWLLACLLCLPAYLPAVNVKWMDDLNFPPPALWGLGRPCLPGLVTLSSFSAGNVSQFRAATSRF</sequence>
<evidence type="ECO:0000313" key="2">
    <source>
        <dbReference type="EMBL" id="KAL0467675.1"/>
    </source>
</evidence>
<gene>
    <name evidence="2" type="ORF">QR685DRAFT_366204</name>
</gene>
<evidence type="ECO:0000256" key="1">
    <source>
        <dbReference type="SAM" id="Phobius"/>
    </source>
</evidence>
<keyword evidence="3" id="KW-1185">Reference proteome</keyword>
<keyword evidence="1" id="KW-1133">Transmembrane helix</keyword>
<reference evidence="2 3" key="1">
    <citation type="submission" date="2023-09" db="EMBL/GenBank/DDBJ databases">
        <title>Multi-omics analysis of a traditional fermented food reveals byproduct-associated fungal strains for waste-to-food upcycling.</title>
        <authorList>
            <consortium name="Lawrence Berkeley National Laboratory"/>
            <person name="Rekdal V.M."/>
            <person name="Villalobos-Escobedo J.M."/>
            <person name="Rodriguez-Valeron N."/>
            <person name="Garcia M.O."/>
            <person name="Vasquez D.P."/>
            <person name="Damayanti I."/>
            <person name="Sorensen P.M."/>
            <person name="Baidoo E.E."/>
            <person name="De Carvalho A.C."/>
            <person name="Riley R."/>
            <person name="Lipzen A."/>
            <person name="He G."/>
            <person name="Yan M."/>
            <person name="Haridas S."/>
            <person name="Daum C."/>
            <person name="Yoshinaga Y."/>
            <person name="Ng V."/>
            <person name="Grigoriev I.V."/>
            <person name="Munk R."/>
            <person name="Nuraida L."/>
            <person name="Wijaya C.H."/>
            <person name="Morales P.-C."/>
            <person name="Keasling J.D."/>
        </authorList>
    </citation>
    <scope>NUCLEOTIDE SEQUENCE [LARGE SCALE GENOMIC DNA]</scope>
    <source>
        <strain evidence="2 3">FGSC 2613</strain>
    </source>
</reference>
<keyword evidence="1" id="KW-0812">Transmembrane</keyword>
<evidence type="ECO:0000313" key="3">
    <source>
        <dbReference type="Proteomes" id="UP001451303"/>
    </source>
</evidence>
<comment type="caution">
    <text evidence="2">The sequence shown here is derived from an EMBL/GenBank/DDBJ whole genome shotgun (WGS) entry which is preliminary data.</text>
</comment>
<feature type="transmembrane region" description="Helical" evidence="1">
    <location>
        <begin position="20"/>
        <end position="39"/>
    </location>
</feature>
<organism evidence="2 3">
    <name type="scientific">Neurospora intermedia</name>
    <dbReference type="NCBI Taxonomy" id="5142"/>
    <lineage>
        <taxon>Eukaryota</taxon>
        <taxon>Fungi</taxon>
        <taxon>Dikarya</taxon>
        <taxon>Ascomycota</taxon>
        <taxon>Pezizomycotina</taxon>
        <taxon>Sordariomycetes</taxon>
        <taxon>Sordariomycetidae</taxon>
        <taxon>Sordariales</taxon>
        <taxon>Sordariaceae</taxon>
        <taxon>Neurospora</taxon>
    </lineage>
</organism>
<proteinExistence type="predicted"/>